<keyword evidence="5" id="KW-0472">Membrane</keyword>
<evidence type="ECO:0000256" key="2">
    <source>
        <dbReference type="ARBA" id="ARBA00022670"/>
    </source>
</evidence>
<keyword evidence="4" id="KW-0720">Serine protease</keyword>
<keyword evidence="3" id="KW-0378">Hydrolase</keyword>
<dbReference type="RefSeq" id="WP_149266753.1">
    <property type="nucleotide sequence ID" value="NZ_VFJB01000006.1"/>
</dbReference>
<keyword evidence="5" id="KW-0812">Transmembrane</keyword>
<evidence type="ECO:0000259" key="6">
    <source>
        <dbReference type="Pfam" id="PF01343"/>
    </source>
</evidence>
<proteinExistence type="inferred from homology"/>
<organism evidence="7 8">
    <name type="scientific">Deferribacter autotrophicus</name>
    <dbReference type="NCBI Taxonomy" id="500465"/>
    <lineage>
        <taxon>Bacteria</taxon>
        <taxon>Pseudomonadati</taxon>
        <taxon>Deferribacterota</taxon>
        <taxon>Deferribacteres</taxon>
        <taxon>Deferribacterales</taxon>
        <taxon>Deferribacteraceae</taxon>
        <taxon>Deferribacter</taxon>
    </lineage>
</organism>
<evidence type="ECO:0000256" key="5">
    <source>
        <dbReference type="SAM" id="Phobius"/>
    </source>
</evidence>
<accession>A0A5A8F1J8</accession>
<dbReference type="InterPro" id="IPR004635">
    <property type="entry name" value="Pept_S49_SppA"/>
</dbReference>
<keyword evidence="2" id="KW-0645">Protease</keyword>
<dbReference type="NCBIfam" id="TIGR00706">
    <property type="entry name" value="SppA_dom"/>
    <property type="match status" value="1"/>
</dbReference>
<evidence type="ECO:0000313" key="8">
    <source>
        <dbReference type="Proteomes" id="UP000322876"/>
    </source>
</evidence>
<feature type="transmembrane region" description="Helical" evidence="5">
    <location>
        <begin position="6"/>
        <end position="28"/>
    </location>
</feature>
<dbReference type="GO" id="GO:0008236">
    <property type="term" value="F:serine-type peptidase activity"/>
    <property type="evidence" value="ECO:0007669"/>
    <property type="project" value="UniProtKB-KW"/>
</dbReference>
<dbReference type="Proteomes" id="UP000322876">
    <property type="component" value="Unassembled WGS sequence"/>
</dbReference>
<comment type="similarity">
    <text evidence="1">Belongs to the peptidase S49 family.</text>
</comment>
<dbReference type="PANTHER" id="PTHR42987">
    <property type="entry name" value="PEPTIDASE S49"/>
    <property type="match status" value="1"/>
</dbReference>
<evidence type="ECO:0000313" key="7">
    <source>
        <dbReference type="EMBL" id="KAA0257780.1"/>
    </source>
</evidence>
<protein>
    <submittedName>
        <fullName evidence="7">Signal peptide peptidase SppA</fullName>
    </submittedName>
</protein>
<name>A0A5A8F1J8_9BACT</name>
<keyword evidence="5" id="KW-1133">Transmembrane helix</keyword>
<evidence type="ECO:0000256" key="4">
    <source>
        <dbReference type="ARBA" id="ARBA00022825"/>
    </source>
</evidence>
<dbReference type="InterPro" id="IPR002142">
    <property type="entry name" value="Peptidase_S49"/>
</dbReference>
<sequence length="286" mass="32445">MKWVKLLFKFILFLIVIIFFIEMVLMLTKGDSSVLLKKPHVLVVELNGVIVDSKKVTKKLERAEKDEYIKGVILKINSPGGAVAPSQEIYRFIRNMKKPVYAAISTLGASGGYYVASACDKIFALSGSITGSIGVIMKFSNLKELYDKIGIKVVTIKSGKFKDIGSSSREMTKEEKRLLENAIKDVYNQFVEDIIKARSIKRELLLKYADGRILTGNQAKKIGLIDAIGTYRDAFISMKKDFHFSNDVILYEPEERKGVLREFLEGVTNIKMKFEETGIFYYLYEN</sequence>
<dbReference type="AlphaFoldDB" id="A0A5A8F1J8"/>
<dbReference type="Gene3D" id="6.20.330.10">
    <property type="match status" value="1"/>
</dbReference>
<evidence type="ECO:0000256" key="3">
    <source>
        <dbReference type="ARBA" id="ARBA00022801"/>
    </source>
</evidence>
<comment type="caution">
    <text evidence="7">The sequence shown here is derived from an EMBL/GenBank/DDBJ whole genome shotgun (WGS) entry which is preliminary data.</text>
</comment>
<reference evidence="7 8" key="1">
    <citation type="submission" date="2019-06" db="EMBL/GenBank/DDBJ databases">
        <title>Genomic insights into carbon and energy metabolism of Deferribacter autotrophicus revealed new metabolic traits in the phylum Deferribacteres.</title>
        <authorList>
            <person name="Slobodkin A.I."/>
            <person name="Slobodkina G.B."/>
            <person name="Allioux M."/>
            <person name="Alain K."/>
            <person name="Jebbar M."/>
            <person name="Shadrin V."/>
            <person name="Kublanov I.V."/>
            <person name="Toshchakov S.V."/>
            <person name="Bonch-Osmolovskaya E.A."/>
        </authorList>
    </citation>
    <scope>NUCLEOTIDE SEQUENCE [LARGE SCALE GENOMIC DNA]</scope>
    <source>
        <strain evidence="7 8">SL50</strain>
    </source>
</reference>
<dbReference type="Gene3D" id="3.90.226.10">
    <property type="entry name" value="2-enoyl-CoA Hydratase, Chain A, domain 1"/>
    <property type="match status" value="1"/>
</dbReference>
<feature type="domain" description="Peptidase S49" evidence="6">
    <location>
        <begin position="95"/>
        <end position="241"/>
    </location>
</feature>
<dbReference type="SUPFAM" id="SSF52096">
    <property type="entry name" value="ClpP/crotonase"/>
    <property type="match status" value="1"/>
</dbReference>
<dbReference type="EMBL" id="VFJB01000006">
    <property type="protein sequence ID" value="KAA0257780.1"/>
    <property type="molecule type" value="Genomic_DNA"/>
</dbReference>
<evidence type="ECO:0000256" key="1">
    <source>
        <dbReference type="ARBA" id="ARBA00008683"/>
    </source>
</evidence>
<dbReference type="Pfam" id="PF01343">
    <property type="entry name" value="Peptidase_S49"/>
    <property type="match status" value="1"/>
</dbReference>
<dbReference type="OrthoDB" id="9764363at2"/>
<dbReference type="GO" id="GO:0006508">
    <property type="term" value="P:proteolysis"/>
    <property type="evidence" value="ECO:0007669"/>
    <property type="project" value="UniProtKB-KW"/>
</dbReference>
<dbReference type="CDD" id="cd07023">
    <property type="entry name" value="S49_Sppa_N_C"/>
    <property type="match status" value="1"/>
</dbReference>
<gene>
    <name evidence="7" type="primary">sppA</name>
    <name evidence="7" type="ORF">FHQ18_08540</name>
</gene>
<keyword evidence="8" id="KW-1185">Reference proteome</keyword>
<dbReference type="InterPro" id="IPR047272">
    <property type="entry name" value="S49_SppA_C"/>
</dbReference>
<dbReference type="PANTHER" id="PTHR42987:SF4">
    <property type="entry name" value="PROTEASE SOHB-RELATED"/>
    <property type="match status" value="1"/>
</dbReference>
<dbReference type="InterPro" id="IPR029045">
    <property type="entry name" value="ClpP/crotonase-like_dom_sf"/>
</dbReference>